<dbReference type="PRINTS" id="PR00154">
    <property type="entry name" value="AMPBINDING"/>
</dbReference>
<dbReference type="SUPFAM" id="SSF56801">
    <property type="entry name" value="Acetyl-CoA synthetase-like"/>
    <property type="match status" value="1"/>
</dbReference>
<dbReference type="PANTHER" id="PTHR43201">
    <property type="entry name" value="ACYL-COA SYNTHETASE"/>
    <property type="match status" value="1"/>
</dbReference>
<keyword evidence="6" id="KW-1185">Reference proteome</keyword>
<keyword evidence="2 5" id="KW-0436">Ligase</keyword>
<dbReference type="InterPro" id="IPR000873">
    <property type="entry name" value="AMP-dep_synth/lig_dom"/>
</dbReference>
<dbReference type="PANTHER" id="PTHR43201:SF5">
    <property type="entry name" value="MEDIUM-CHAIN ACYL-COA LIGASE ACSF2, MITOCHONDRIAL"/>
    <property type="match status" value="1"/>
</dbReference>
<dbReference type="EMBL" id="JACWMS010000001">
    <property type="protein sequence ID" value="MBD1318449.1"/>
    <property type="molecule type" value="Genomic_DNA"/>
</dbReference>
<evidence type="ECO:0000256" key="1">
    <source>
        <dbReference type="ARBA" id="ARBA00006432"/>
    </source>
</evidence>
<dbReference type="Gene3D" id="3.40.50.12780">
    <property type="entry name" value="N-terminal domain of ligase-like"/>
    <property type="match status" value="1"/>
</dbReference>
<dbReference type="GO" id="GO:0016874">
    <property type="term" value="F:ligase activity"/>
    <property type="evidence" value="ECO:0007669"/>
    <property type="project" value="UniProtKB-KW"/>
</dbReference>
<dbReference type="InterPro" id="IPR020459">
    <property type="entry name" value="AMP-binding"/>
</dbReference>
<name>A0ABR7W9M1_9ACTN</name>
<dbReference type="Pfam" id="PF00501">
    <property type="entry name" value="AMP-binding"/>
    <property type="match status" value="1"/>
</dbReference>
<dbReference type="InterPro" id="IPR020845">
    <property type="entry name" value="AMP-binding_CS"/>
</dbReference>
<dbReference type="PROSITE" id="PS00455">
    <property type="entry name" value="AMP_BINDING"/>
    <property type="match status" value="1"/>
</dbReference>
<evidence type="ECO:0000313" key="6">
    <source>
        <dbReference type="Proteomes" id="UP000602395"/>
    </source>
</evidence>
<dbReference type="InterPro" id="IPR045851">
    <property type="entry name" value="AMP-bd_C_sf"/>
</dbReference>
<accession>A0ABR7W9M1</accession>
<protein>
    <submittedName>
        <fullName evidence="5">Acyl--CoA ligase</fullName>
    </submittedName>
</protein>
<evidence type="ECO:0000313" key="5">
    <source>
        <dbReference type="EMBL" id="MBD1318449.1"/>
    </source>
</evidence>
<feature type="domain" description="AMP-binding enzyme C-terminal" evidence="4">
    <location>
        <begin position="456"/>
        <end position="531"/>
    </location>
</feature>
<evidence type="ECO:0000256" key="2">
    <source>
        <dbReference type="ARBA" id="ARBA00022598"/>
    </source>
</evidence>
<dbReference type="InterPro" id="IPR042099">
    <property type="entry name" value="ANL_N_sf"/>
</dbReference>
<dbReference type="Pfam" id="PF13193">
    <property type="entry name" value="AMP-binding_C"/>
    <property type="match status" value="1"/>
</dbReference>
<organism evidence="5 6">
    <name type="scientific">Gordonia hankookensis</name>
    <dbReference type="NCBI Taxonomy" id="589403"/>
    <lineage>
        <taxon>Bacteria</taxon>
        <taxon>Bacillati</taxon>
        <taxon>Actinomycetota</taxon>
        <taxon>Actinomycetes</taxon>
        <taxon>Mycobacteriales</taxon>
        <taxon>Gordoniaceae</taxon>
        <taxon>Gordonia</taxon>
    </lineage>
</organism>
<proteinExistence type="inferred from homology"/>
<feature type="domain" description="AMP-dependent synthetase/ligase" evidence="3">
    <location>
        <begin position="34"/>
        <end position="406"/>
    </location>
</feature>
<comment type="similarity">
    <text evidence="1">Belongs to the ATP-dependent AMP-binding enzyme family.</text>
</comment>
<reference evidence="5 6" key="1">
    <citation type="submission" date="2020-09" db="EMBL/GenBank/DDBJ databases">
        <title>Novel species in genus Gordonia.</title>
        <authorList>
            <person name="Zhang G."/>
        </authorList>
    </citation>
    <scope>NUCLEOTIDE SEQUENCE [LARGE SCALE GENOMIC DNA]</scope>
    <source>
        <strain evidence="5 6">ON-33</strain>
    </source>
</reference>
<comment type="caution">
    <text evidence="5">The sequence shown here is derived from an EMBL/GenBank/DDBJ whole genome shotgun (WGS) entry which is preliminary data.</text>
</comment>
<dbReference type="InterPro" id="IPR025110">
    <property type="entry name" value="AMP-bd_C"/>
</dbReference>
<evidence type="ECO:0000259" key="4">
    <source>
        <dbReference type="Pfam" id="PF13193"/>
    </source>
</evidence>
<dbReference type="Gene3D" id="3.30.300.30">
    <property type="match status" value="1"/>
</dbReference>
<evidence type="ECO:0000259" key="3">
    <source>
        <dbReference type="Pfam" id="PF00501"/>
    </source>
</evidence>
<dbReference type="Proteomes" id="UP000602395">
    <property type="component" value="Unassembled WGS sequence"/>
</dbReference>
<sequence length="552" mass="58812">MGPGAPFETTEVIIDGHPVRAYANIPGTLIEIFEAMRAHDDTTHLVHEDNRLTVREVRAQAGALAARLARDFGVRRGDRVAIVMRNCPEFVTSWWASVVLGAVAVPMNSWWKGPELGSAITEAEPAVIIADAERVERLAALGELSVPIIGVRTDGGGHPGEVAFDALIHGDPLGGDDFAVVETDDVAAILYTSGTTGRPKGVVITHRGIITNVMNMGFMALRDVLISGRQSPPRSGQMAGIMVAPLFHIGGIAAIVGSAMGGSKTVLLPKWDVDDFIRRAHEEQVSGLGGVPAMAREFLEHPRAKEFNGLVASFTCGAANVPSELPRLVREVLGESVQIVNGYGLTETTSAMVSNVGDEYAAHPDSVGRLNPTADLRVEGPAGEPLGVGETGQLCFRSPQVATGYWRNPEATAESFVDGWFRSGDLGYVDDDGFVYVVDRVKDVIIRGGENVYCAEVEAVLYEHPAVLDVAAVGIPDRAMGERVCAVIVPRPGATPDLAELRAFADLRLATFKCPEALYLTSDMPRTATGKVAKKVLKTQVLADADGVVRAR</sequence>
<gene>
    <name evidence="5" type="ORF">IDF66_02530</name>
</gene>